<evidence type="ECO:0000256" key="2">
    <source>
        <dbReference type="ARBA" id="ARBA00008064"/>
    </source>
</evidence>
<evidence type="ECO:0000259" key="12">
    <source>
        <dbReference type="Pfam" id="PF13953"/>
    </source>
</evidence>
<comment type="subcellular location">
    <subcellularLocation>
        <location evidence="1 10">Cell outer membrane</location>
        <topology evidence="1 10">Multi-pass membrane protein</topology>
    </subcellularLocation>
</comment>
<dbReference type="InterPro" id="IPR025949">
    <property type="entry name" value="PapC-like_C"/>
</dbReference>
<dbReference type="InterPro" id="IPR042186">
    <property type="entry name" value="FimD_plug_dom"/>
</dbReference>
<evidence type="ECO:0000256" key="6">
    <source>
        <dbReference type="ARBA" id="ARBA00022692"/>
    </source>
</evidence>
<comment type="similarity">
    <text evidence="2 10">Belongs to the fimbrial export usher family.</text>
</comment>
<dbReference type="GO" id="GO:0009279">
    <property type="term" value="C:cell outer membrane"/>
    <property type="evidence" value="ECO:0007669"/>
    <property type="project" value="UniProtKB-SubCell"/>
</dbReference>
<keyword evidence="4" id="KW-1134">Transmembrane beta strand</keyword>
<reference evidence="14" key="1">
    <citation type="submission" date="2022-05" db="EMBL/GenBank/DDBJ databases">
        <authorList>
            <person name="Yi M."/>
        </authorList>
    </citation>
    <scope>NUCLEOTIDE SEQUENCE</scope>
    <source>
        <strain evidence="14">DS2</strain>
    </source>
</reference>
<gene>
    <name evidence="14" type="ORF">M8C81_26445</name>
</gene>
<keyword evidence="8 10" id="KW-0472">Membrane</keyword>
<comment type="caution">
    <text evidence="14">The sequence shown here is derived from an EMBL/GenBank/DDBJ whole genome shotgun (WGS) entry which is preliminary data.</text>
</comment>
<feature type="domain" description="PapC N-terminal" evidence="13">
    <location>
        <begin position="56"/>
        <end position="199"/>
    </location>
</feature>
<evidence type="ECO:0000256" key="3">
    <source>
        <dbReference type="ARBA" id="ARBA00022448"/>
    </source>
</evidence>
<dbReference type="PROSITE" id="PS01151">
    <property type="entry name" value="FIMBRIAL_USHER"/>
    <property type="match status" value="1"/>
</dbReference>
<sequence>MSLSTAACTVNDSEAGARTSHRITPRPGWQRNALSMLICATLPGLANADDAQLQGFNTTFLQGSQSAIDLKLLLSADSVLPGNYRVDLYSNEVIVGRRDIDFNRNDQTGRVEPCLTIELLEQLGIDMDKLKGSGRLNTEQACQDLPTLIDQASLSYDSNRLRLAASIPQVAMKRGLRGYVDPQLWDAGVSAAFVNYQFNTSRSTSDHQTSTAKNLSLRNGLNLGGWRLRNESNFSGGTGRPDTFKSNRSYLQHDVTALKSQFSAGEIFTDADLFDSVRYRGIKLASDEGMRADSERGYAPVVRGVAQTSATVEIRQNNYVLYTTSVPPGPFEISDIYPSGSNGDLEITIIEADGRRRVSVQAFSSLPLMVRNGQLKYSMSAGRYSSNSEGLATPQMLSSTLAYGLSNTLTGVIGLQVTDDYKALALGSGLNTLLGAFSLDVTHSSSKAQGQTTQGNSLRALYAKTFTGTDTNFTLAAYRYSTEGFRSLTSHIEDISTDVRKRSGNSKTRTDLTVNQSLGRNREFGSLYLTASDQRYWHRGGSQSLSGGYSNNWGDVTYNIDVSRTRDLASSGPSSDITQFNLSVSFPLGSRVRTPRAFVTTSTQKGNATTQTGINGYLSETSDTFYSIQGGHSRTSGSSVSANLNTRTSVADISLGYSQGRGYDSQNLNLAGAVVAHRGGINLGQTVSETFALAEVPGVKGAKISSYSGVETGHNGYAVIPNAQPYRVNWISLDTRELGGDIEIDNATQQLVPRRGAVVLARYTGKSGRRVQFELFDSSGQRLPFGTSVEDAEGKQLAISDPSGKALVLLERDQGNLSLKWGEHKCTAPYQLPERNKAVNYERERLVCQP</sequence>
<name>A0AAW5HQX5_PSEPU</name>
<protein>
    <submittedName>
        <fullName evidence="14">Fimbrial biogenesis outer membrane usher protein</fullName>
    </submittedName>
</protein>
<evidence type="ECO:0000256" key="9">
    <source>
        <dbReference type="ARBA" id="ARBA00023237"/>
    </source>
</evidence>
<dbReference type="Gene3D" id="2.60.40.2070">
    <property type="match status" value="1"/>
</dbReference>
<dbReference type="Pfam" id="PF00577">
    <property type="entry name" value="Usher"/>
    <property type="match status" value="1"/>
</dbReference>
<dbReference type="InterPro" id="IPR025885">
    <property type="entry name" value="PapC_N"/>
</dbReference>
<evidence type="ECO:0000256" key="7">
    <source>
        <dbReference type="ARBA" id="ARBA00022729"/>
    </source>
</evidence>
<dbReference type="SUPFAM" id="SSF141729">
    <property type="entry name" value="FimD N-terminal domain-like"/>
    <property type="match status" value="1"/>
</dbReference>
<evidence type="ECO:0000256" key="1">
    <source>
        <dbReference type="ARBA" id="ARBA00004571"/>
    </source>
</evidence>
<dbReference type="Gene3D" id="2.60.40.2610">
    <property type="entry name" value="Outer membrane usher protein FimD, plug domain"/>
    <property type="match status" value="1"/>
</dbReference>
<keyword evidence="7" id="KW-0732">Signal</keyword>
<keyword evidence="5 10" id="KW-1029">Fimbrium biogenesis</keyword>
<dbReference type="EMBL" id="JAMHFX010000240">
    <property type="protein sequence ID" value="MCO1624133.1"/>
    <property type="molecule type" value="Genomic_DNA"/>
</dbReference>
<dbReference type="InterPro" id="IPR043142">
    <property type="entry name" value="PapC-like_C_sf"/>
</dbReference>
<proteinExistence type="inferred from homology"/>
<dbReference type="GO" id="GO:0015473">
    <property type="term" value="F:fimbrial usher porin activity"/>
    <property type="evidence" value="ECO:0007669"/>
    <property type="project" value="InterPro"/>
</dbReference>
<dbReference type="Proteomes" id="UP001202943">
    <property type="component" value="Unassembled WGS sequence"/>
</dbReference>
<feature type="compositionally biased region" description="Polar residues" evidence="11">
    <location>
        <begin position="1"/>
        <end position="12"/>
    </location>
</feature>
<evidence type="ECO:0000256" key="11">
    <source>
        <dbReference type="SAM" id="MobiDB-lite"/>
    </source>
</evidence>
<evidence type="ECO:0000256" key="4">
    <source>
        <dbReference type="ARBA" id="ARBA00022452"/>
    </source>
</evidence>
<keyword evidence="3 10" id="KW-0813">Transport</keyword>
<evidence type="ECO:0000313" key="15">
    <source>
        <dbReference type="Proteomes" id="UP001202943"/>
    </source>
</evidence>
<evidence type="ECO:0000313" key="14">
    <source>
        <dbReference type="EMBL" id="MCO1624133.1"/>
    </source>
</evidence>
<dbReference type="InterPro" id="IPR037224">
    <property type="entry name" value="PapC_N_sf"/>
</dbReference>
<organism evidence="14 15">
    <name type="scientific">Pseudomonas putida</name>
    <name type="common">Arthrobacter siderocapsulatus</name>
    <dbReference type="NCBI Taxonomy" id="303"/>
    <lineage>
        <taxon>Bacteria</taxon>
        <taxon>Pseudomonadati</taxon>
        <taxon>Pseudomonadota</taxon>
        <taxon>Gammaproteobacteria</taxon>
        <taxon>Pseudomonadales</taxon>
        <taxon>Pseudomonadaceae</taxon>
        <taxon>Pseudomonas</taxon>
    </lineage>
</organism>
<dbReference type="Gene3D" id="3.10.20.410">
    <property type="match status" value="1"/>
</dbReference>
<dbReference type="InterPro" id="IPR018030">
    <property type="entry name" value="Fimbrial_membr_usher_CS"/>
</dbReference>
<evidence type="ECO:0000256" key="10">
    <source>
        <dbReference type="RuleBase" id="RU003884"/>
    </source>
</evidence>
<keyword evidence="9 10" id="KW-0998">Cell outer membrane</keyword>
<evidence type="ECO:0000259" key="13">
    <source>
        <dbReference type="Pfam" id="PF13954"/>
    </source>
</evidence>
<dbReference type="InterPro" id="IPR000015">
    <property type="entry name" value="Fimb_usher"/>
</dbReference>
<feature type="domain" description="PapC-like C-terminal" evidence="12">
    <location>
        <begin position="774"/>
        <end position="834"/>
    </location>
</feature>
<dbReference type="GO" id="GO:0009297">
    <property type="term" value="P:pilus assembly"/>
    <property type="evidence" value="ECO:0007669"/>
    <property type="project" value="InterPro"/>
</dbReference>
<feature type="region of interest" description="Disordered" evidence="11">
    <location>
        <begin position="1"/>
        <end position="21"/>
    </location>
</feature>
<dbReference type="Pfam" id="PF13953">
    <property type="entry name" value="PapC_C"/>
    <property type="match status" value="1"/>
</dbReference>
<keyword evidence="6 10" id="KW-0812">Transmembrane</keyword>
<reference evidence="14" key="2">
    <citation type="submission" date="2023-08" db="EMBL/GenBank/DDBJ databases">
        <title>Isolation, Identification, Denitrification Characteristics of A Highly Efficient Aerobic Denitrifying Bacterial Strain DS2.</title>
        <authorList>
            <person name="Wang H."/>
        </authorList>
    </citation>
    <scope>NUCLEOTIDE SEQUENCE</scope>
    <source>
        <strain evidence="14">DS2</strain>
    </source>
</reference>
<dbReference type="PANTHER" id="PTHR30451">
    <property type="entry name" value="OUTER MEMBRANE USHER PROTEIN"/>
    <property type="match status" value="1"/>
</dbReference>
<dbReference type="AlphaFoldDB" id="A0AAW5HQX5"/>
<evidence type="ECO:0000256" key="8">
    <source>
        <dbReference type="ARBA" id="ARBA00023136"/>
    </source>
</evidence>
<dbReference type="RefSeq" id="WP_252461711.1">
    <property type="nucleotide sequence ID" value="NZ_JAMHFX010000240.1"/>
</dbReference>
<dbReference type="PANTHER" id="PTHR30451:SF21">
    <property type="entry name" value="FIMBRIAL USHER DOMAIN-CONTAINING PROTEIN YDET-RELATED"/>
    <property type="match status" value="1"/>
</dbReference>
<dbReference type="Pfam" id="PF13954">
    <property type="entry name" value="PapC_N"/>
    <property type="match status" value="1"/>
</dbReference>
<evidence type="ECO:0000256" key="5">
    <source>
        <dbReference type="ARBA" id="ARBA00022558"/>
    </source>
</evidence>
<dbReference type="Gene3D" id="2.60.40.3110">
    <property type="match status" value="1"/>
</dbReference>
<accession>A0AAW5HQX5</accession>